<dbReference type="InterPro" id="IPR049712">
    <property type="entry name" value="Poly_export"/>
</dbReference>
<organism evidence="4 5">
    <name type="scientific">Duncaniella muris</name>
    <dbReference type="NCBI Taxonomy" id="2094150"/>
    <lineage>
        <taxon>Bacteria</taxon>
        <taxon>Pseudomonadati</taxon>
        <taxon>Bacteroidota</taxon>
        <taxon>Bacteroidia</taxon>
        <taxon>Bacteroidales</taxon>
        <taxon>Muribaculaceae</taxon>
        <taxon>Duncaniella</taxon>
    </lineage>
</organism>
<dbReference type="Pfam" id="PF02563">
    <property type="entry name" value="Poly_export"/>
    <property type="match status" value="1"/>
</dbReference>
<feature type="chain" id="PRO_5016117273" evidence="2">
    <location>
        <begin position="30"/>
        <end position="262"/>
    </location>
</feature>
<dbReference type="GO" id="GO:0015159">
    <property type="term" value="F:polysaccharide transmembrane transporter activity"/>
    <property type="evidence" value="ECO:0007669"/>
    <property type="project" value="InterPro"/>
</dbReference>
<name>A0A2V1IJ28_9BACT</name>
<dbReference type="RefSeq" id="WP_107032796.1">
    <property type="nucleotide sequence ID" value="NZ_CAOLYA010000027.1"/>
</dbReference>
<gene>
    <name evidence="4" type="ORF">C5O23_09955</name>
</gene>
<sequence length="262" mass="28947">MKHFSSQTKNALLSLIVATGALLASCGPAKDIAYMQDLPDNAVLTLQENGELRLQPGDKLRIKVHSRDEEMVKMFNLSQTSNSGSVEHDMYTVDKNGKIDVPVLGQLSVEGMTRLDVAQMIKYRLLAGSLLRDPIVTVEFPQMAYYVIGESGVGRHEFPADKLNIMEALSISGDLAISGKRTNILVLRTENGKQVPYRVDLTRADGVYASPAYYLKQNDMIYIEPTQVKANQSTANGNSYMTPSFWISMFSFATTIAVLLTK</sequence>
<evidence type="ECO:0000313" key="5">
    <source>
        <dbReference type="Proteomes" id="UP000244905"/>
    </source>
</evidence>
<evidence type="ECO:0000256" key="1">
    <source>
        <dbReference type="ARBA" id="ARBA00022729"/>
    </source>
</evidence>
<feature type="domain" description="Polysaccharide export protein N-terminal" evidence="3">
    <location>
        <begin position="48"/>
        <end position="139"/>
    </location>
</feature>
<accession>A0A2V1IJ28</accession>
<dbReference type="InterPro" id="IPR003715">
    <property type="entry name" value="Poly_export_N"/>
</dbReference>
<dbReference type="PROSITE" id="PS51257">
    <property type="entry name" value="PROKAR_LIPOPROTEIN"/>
    <property type="match status" value="1"/>
</dbReference>
<dbReference type="AlphaFoldDB" id="A0A2V1IJ28"/>
<dbReference type="GeneID" id="82526663"/>
<evidence type="ECO:0000256" key="2">
    <source>
        <dbReference type="SAM" id="SignalP"/>
    </source>
</evidence>
<dbReference type="PANTHER" id="PTHR33619:SF3">
    <property type="entry name" value="POLYSACCHARIDE EXPORT PROTEIN GFCE-RELATED"/>
    <property type="match status" value="1"/>
</dbReference>
<dbReference type="Proteomes" id="UP000244905">
    <property type="component" value="Unassembled WGS sequence"/>
</dbReference>
<proteinExistence type="predicted"/>
<evidence type="ECO:0000313" key="4">
    <source>
        <dbReference type="EMBL" id="PWB01372.1"/>
    </source>
</evidence>
<evidence type="ECO:0000259" key="3">
    <source>
        <dbReference type="Pfam" id="PF02563"/>
    </source>
</evidence>
<keyword evidence="1 2" id="KW-0732">Signal</keyword>
<dbReference type="Gene3D" id="3.30.1950.10">
    <property type="entry name" value="wza like domain"/>
    <property type="match status" value="1"/>
</dbReference>
<dbReference type="EMBL" id="PUEC01000022">
    <property type="protein sequence ID" value="PWB01372.1"/>
    <property type="molecule type" value="Genomic_DNA"/>
</dbReference>
<reference evidence="5" key="1">
    <citation type="submission" date="2018-02" db="EMBL/GenBank/DDBJ databases">
        <authorList>
            <person name="Clavel T."/>
            <person name="Strowig T."/>
        </authorList>
    </citation>
    <scope>NUCLEOTIDE SEQUENCE [LARGE SCALE GENOMIC DNA]</scope>
    <source>
        <strain evidence="5">DSM 103720</strain>
    </source>
</reference>
<protein>
    <submittedName>
        <fullName evidence="4">BexD/CtrA/VexA family polysaccharide export protein</fullName>
    </submittedName>
</protein>
<keyword evidence="5" id="KW-1185">Reference proteome</keyword>
<feature type="signal peptide" evidence="2">
    <location>
        <begin position="1"/>
        <end position="29"/>
    </location>
</feature>
<dbReference type="PANTHER" id="PTHR33619">
    <property type="entry name" value="POLYSACCHARIDE EXPORT PROTEIN GFCE-RELATED"/>
    <property type="match status" value="1"/>
</dbReference>
<comment type="caution">
    <text evidence="4">The sequence shown here is derived from an EMBL/GenBank/DDBJ whole genome shotgun (WGS) entry which is preliminary data.</text>
</comment>